<protein>
    <submittedName>
        <fullName evidence="6">Type IV secretion system protein VirB10</fullName>
    </submittedName>
</protein>
<dbReference type="GO" id="GO:0016020">
    <property type="term" value="C:membrane"/>
    <property type="evidence" value="ECO:0007669"/>
    <property type="project" value="UniProtKB-SubCell"/>
</dbReference>
<dbReference type="InterPro" id="IPR042217">
    <property type="entry name" value="T4SS_VirB10/TrbI"/>
</dbReference>
<keyword evidence="4" id="KW-1133">Transmembrane helix</keyword>
<evidence type="ECO:0000256" key="5">
    <source>
        <dbReference type="ARBA" id="ARBA00023136"/>
    </source>
</evidence>
<dbReference type="CDD" id="cd16429">
    <property type="entry name" value="VirB10"/>
    <property type="match status" value="1"/>
</dbReference>
<evidence type="ECO:0000256" key="2">
    <source>
        <dbReference type="ARBA" id="ARBA00010265"/>
    </source>
</evidence>
<evidence type="ECO:0000256" key="4">
    <source>
        <dbReference type="ARBA" id="ARBA00022989"/>
    </source>
</evidence>
<evidence type="ECO:0000256" key="1">
    <source>
        <dbReference type="ARBA" id="ARBA00004167"/>
    </source>
</evidence>
<keyword evidence="5" id="KW-0472">Membrane</keyword>
<dbReference type="Gene3D" id="2.40.128.260">
    <property type="entry name" value="Type IV secretion system, VirB10/TraB/TrbI"/>
    <property type="match status" value="1"/>
</dbReference>
<dbReference type="RefSeq" id="WP_217992371.1">
    <property type="nucleotide sequence ID" value="NZ_OCMU01000004.1"/>
</dbReference>
<proteinExistence type="inferred from homology"/>
<keyword evidence="3" id="KW-0812">Transmembrane</keyword>
<reference evidence="6 7" key="1">
    <citation type="submission" date="2017-09" db="EMBL/GenBank/DDBJ databases">
        <authorList>
            <person name="Ehlers B."/>
            <person name="Leendertz F.H."/>
        </authorList>
    </citation>
    <scope>NUCLEOTIDE SEQUENCE [LARGE SCALE GENOMIC DNA]</scope>
    <source>
        <strain evidence="6 7">Nm42</strain>
    </source>
</reference>
<dbReference type="AlphaFoldDB" id="A0A286AL87"/>
<dbReference type="Pfam" id="PF03743">
    <property type="entry name" value="TrbI"/>
    <property type="match status" value="1"/>
</dbReference>
<evidence type="ECO:0000256" key="3">
    <source>
        <dbReference type="ARBA" id="ARBA00022692"/>
    </source>
</evidence>
<organism evidence="6 7">
    <name type="scientific">Nitrosomonas ureae</name>
    <dbReference type="NCBI Taxonomy" id="44577"/>
    <lineage>
        <taxon>Bacteria</taxon>
        <taxon>Pseudomonadati</taxon>
        <taxon>Pseudomonadota</taxon>
        <taxon>Betaproteobacteria</taxon>
        <taxon>Nitrosomonadales</taxon>
        <taxon>Nitrosomonadaceae</taxon>
        <taxon>Nitrosomonas</taxon>
    </lineage>
</organism>
<dbReference type="EMBL" id="OCMU01000004">
    <property type="protein sequence ID" value="SOD22671.1"/>
    <property type="molecule type" value="Genomic_DNA"/>
</dbReference>
<gene>
    <name evidence="6" type="ORF">SAMN06297164_3548</name>
</gene>
<evidence type="ECO:0000313" key="7">
    <source>
        <dbReference type="Proteomes" id="UP000219335"/>
    </source>
</evidence>
<sequence>MNMAADASPDTVSSSGVRRVNNLPIYIVVGIMLVFLLIMMVVAMNRAEPQQSANAEESKKAGSSNTLAAFITGEYKEGFIEAERPAPLEPALDLPPEIIIARPGSSDNLDLPPLPPPTSLSMQEINPDLEHIRMMKLQLFEQAVKAKTHVPMEAPRSAGSSLASTPNREEALARIAAVRQQVDAEVKEDPAATYLARLQHIRDSGLSRDRDSLDGLGSMDSLAPELIDTDTKRPNNDYANFDATGQGSRWELDSKPAAPETPYSLLTGFVIPAVLISGINSELPGQIMAQVSQDIYDTPVGKHRLVPQGARLVGEYSSDVAYGQSRVLVAWQRIIFPDGKTMDIGAMPGADGIGQAGFKDQVNNHYLRIFGSALLMSAVIAGATYSQRDAGGGGVFGRQNAGSILSQSLGQQLGQATTRLMMKNLNIAPTLEIRPGFRFNVIVTKDMVFSKPYQSFDY</sequence>
<name>A0A286AL87_9PROT</name>
<dbReference type="InterPro" id="IPR005498">
    <property type="entry name" value="T4SS_VirB10/TraB/TrbI"/>
</dbReference>
<dbReference type="Proteomes" id="UP000219335">
    <property type="component" value="Unassembled WGS sequence"/>
</dbReference>
<accession>A0A286AL87</accession>
<evidence type="ECO:0000313" key="6">
    <source>
        <dbReference type="EMBL" id="SOD22671.1"/>
    </source>
</evidence>
<comment type="similarity">
    <text evidence="2">Belongs to the TrbI/VirB10 family.</text>
</comment>
<comment type="subcellular location">
    <subcellularLocation>
        <location evidence="1">Membrane</location>
        <topology evidence="1">Single-pass membrane protein</topology>
    </subcellularLocation>
</comment>